<dbReference type="Proteomes" id="UP001379945">
    <property type="component" value="Unassembled WGS sequence"/>
</dbReference>
<gene>
    <name evidence="1" type="ORF">AACH00_12105</name>
</gene>
<evidence type="ECO:0008006" key="3">
    <source>
        <dbReference type="Google" id="ProtNLM"/>
    </source>
</evidence>
<organism evidence="1 2">
    <name type="scientific">Ideonella margarita</name>
    <dbReference type="NCBI Taxonomy" id="2984191"/>
    <lineage>
        <taxon>Bacteria</taxon>
        <taxon>Pseudomonadati</taxon>
        <taxon>Pseudomonadota</taxon>
        <taxon>Betaproteobacteria</taxon>
        <taxon>Burkholderiales</taxon>
        <taxon>Sphaerotilaceae</taxon>
        <taxon>Ideonella</taxon>
    </lineage>
</organism>
<protein>
    <recommendedName>
        <fullName evidence="3">Glycosyl transferase family 2</fullName>
    </recommendedName>
</protein>
<evidence type="ECO:0000313" key="2">
    <source>
        <dbReference type="Proteomes" id="UP001379945"/>
    </source>
</evidence>
<sequence length="276" mass="31474">MSLTPHRPLVLISWNGSEAPLRCLLADTTPQFDIVVFDYTARWVGTHNAPHALPNTLLSERTQCKGDIYQALARHLQATGLQPSFISLIDDDVLISVSDINRLLHLASYHGLHVSSAALSHDSHYTHRWSLRQPNRVLREVDWVEVMMPVYSGELFAACAPHFEGNVSSWGIDKYLVPTMQQLTGLTHTAIVDAVMASHVRPITSGDTVYRNGLTAGQERDKMRQLCLGLIDQHKPELRLTDWFRRIFQQRHVRTRWQQLAYGLGRPIRRWLDQST</sequence>
<dbReference type="RefSeq" id="WP_341399394.1">
    <property type="nucleotide sequence ID" value="NZ_JBBUTI010000007.1"/>
</dbReference>
<evidence type="ECO:0000313" key="1">
    <source>
        <dbReference type="EMBL" id="MEK8047097.1"/>
    </source>
</evidence>
<accession>A0ABU9C5D1</accession>
<keyword evidence="2" id="KW-1185">Reference proteome</keyword>
<reference evidence="1 2" key="1">
    <citation type="submission" date="2024-04" db="EMBL/GenBank/DDBJ databases">
        <title>Novel species of the genus Ideonella isolated from streams.</title>
        <authorList>
            <person name="Lu H."/>
        </authorList>
    </citation>
    <scope>NUCLEOTIDE SEQUENCE [LARGE SCALE GENOMIC DNA]</scope>
    <source>
        <strain evidence="1 2">LYT19W</strain>
    </source>
</reference>
<name>A0ABU9C5D1_9BURK</name>
<dbReference type="EMBL" id="JBBUTI010000007">
    <property type="protein sequence ID" value="MEK8047097.1"/>
    <property type="molecule type" value="Genomic_DNA"/>
</dbReference>
<comment type="caution">
    <text evidence="1">The sequence shown here is derived from an EMBL/GenBank/DDBJ whole genome shotgun (WGS) entry which is preliminary data.</text>
</comment>
<proteinExistence type="predicted"/>